<reference evidence="6" key="1">
    <citation type="submission" date="2019-12" db="EMBL/GenBank/DDBJ databases">
        <title>Actinomadura physcomitrii sp. nov., a novel actinomycete isolated from moss [Physcomitrium sphaericum (Ludw) Fuernr].</title>
        <authorList>
            <person name="Zhuang X."/>
        </authorList>
    </citation>
    <scope>NUCLEOTIDE SEQUENCE [LARGE SCALE GENOMIC DNA]</scope>
    <source>
        <strain evidence="6">LD22</strain>
    </source>
</reference>
<dbReference type="Gene3D" id="3.60.21.10">
    <property type="match status" value="1"/>
</dbReference>
<sequence>MVSRAAPTRSSNASRDISITVPFCSTEGGSLPFRPTALAARITALAARLPRAASARAAALAARYPHAASAARRAAAATGRARAAGARAARSRWTRIALTVVIGLAGGYVGLLVGGRTVTPVGPANVQLVLHPSLHGGTTLELPPLGAVHLDTHSGPVSVEAHLTDVRPDQAQQLIEDDSALDRVTDQIADQIRHGVTVLLIRAAVLALAFAFLAALVLFRSWRRAFAALGASAAGLVAVALLAWTTFNPDSIAEPRYTGLLANAPQVVGDAETVFTRFSTYRANLARLVGNASKLYAATSTLPTYEPDPSTIRVLHVSDIHLNPTAWNVIKSVSTQFHATFIIDTGDLMDHGSKPEDRFADSISDLKIPYVYIRGNHDSRSTQRAVARQKNAIVLDDRTREVGGLRLYGVGDPRFTPDKSTRDDFVGSDQVRAEGDVLADKLRKSGTTPDVVLTHDPSEGEAFSGLTPLILSGHLHARQTKLLPTGTRLFVQGSTGGAGLRGLEHEQPTPIELSVLYFNRASHRLQGWDDLQLGGLGLTSAKIERHLEPDPDRAIKPQPPATAPPASPTSPFPSRFPSDWPSRSPSPTSPPPSSPSPTRERG</sequence>
<keyword evidence="1" id="KW-0479">Metal-binding</keyword>
<dbReference type="GO" id="GO:0009245">
    <property type="term" value="P:lipid A biosynthetic process"/>
    <property type="evidence" value="ECO:0007669"/>
    <property type="project" value="TreeGrafter"/>
</dbReference>
<gene>
    <name evidence="6" type="ORF">F8568_035360</name>
</gene>
<dbReference type="InterPro" id="IPR004843">
    <property type="entry name" value="Calcineurin-like_PHP"/>
</dbReference>
<dbReference type="GO" id="GO:0016020">
    <property type="term" value="C:membrane"/>
    <property type="evidence" value="ECO:0007669"/>
    <property type="project" value="GOC"/>
</dbReference>
<dbReference type="SUPFAM" id="SSF56300">
    <property type="entry name" value="Metallo-dependent phosphatases"/>
    <property type="match status" value="1"/>
</dbReference>
<evidence type="ECO:0000313" key="6">
    <source>
        <dbReference type="EMBL" id="MWA05553.1"/>
    </source>
</evidence>
<evidence type="ECO:0000313" key="7">
    <source>
        <dbReference type="Proteomes" id="UP000462055"/>
    </source>
</evidence>
<dbReference type="SUPFAM" id="SSF82866">
    <property type="entry name" value="Multidrug efflux transporter AcrB transmembrane domain"/>
    <property type="match status" value="1"/>
</dbReference>
<evidence type="ECO:0000256" key="2">
    <source>
        <dbReference type="ARBA" id="ARBA00022801"/>
    </source>
</evidence>
<dbReference type="InterPro" id="IPR051158">
    <property type="entry name" value="Metallophosphoesterase_sf"/>
</dbReference>
<keyword evidence="4" id="KW-1133">Transmembrane helix</keyword>
<accession>A0A6I4MIN9</accession>
<feature type="region of interest" description="Disordered" evidence="3">
    <location>
        <begin position="550"/>
        <end position="602"/>
    </location>
</feature>
<protein>
    <recommendedName>
        <fullName evidence="5">Calcineurin-like phosphoesterase domain-containing protein</fullName>
    </recommendedName>
</protein>
<dbReference type="PANTHER" id="PTHR31302">
    <property type="entry name" value="TRANSMEMBRANE PROTEIN WITH METALLOPHOSPHOESTERASE DOMAIN-RELATED"/>
    <property type="match status" value="1"/>
</dbReference>
<dbReference type="PANTHER" id="PTHR31302:SF31">
    <property type="entry name" value="PHOSPHODIESTERASE YAEI"/>
    <property type="match status" value="1"/>
</dbReference>
<dbReference type="AlphaFoldDB" id="A0A6I4MIN9"/>
<keyword evidence="4" id="KW-0472">Membrane</keyword>
<organism evidence="6 7">
    <name type="scientific">Actinomadura physcomitrii</name>
    <dbReference type="NCBI Taxonomy" id="2650748"/>
    <lineage>
        <taxon>Bacteria</taxon>
        <taxon>Bacillati</taxon>
        <taxon>Actinomycetota</taxon>
        <taxon>Actinomycetes</taxon>
        <taxon>Streptosporangiales</taxon>
        <taxon>Thermomonosporaceae</taxon>
        <taxon>Actinomadura</taxon>
    </lineage>
</organism>
<evidence type="ECO:0000256" key="4">
    <source>
        <dbReference type="SAM" id="Phobius"/>
    </source>
</evidence>
<feature type="transmembrane region" description="Helical" evidence="4">
    <location>
        <begin position="226"/>
        <end position="247"/>
    </location>
</feature>
<dbReference type="InterPro" id="IPR029052">
    <property type="entry name" value="Metallo-depent_PP-like"/>
</dbReference>
<keyword evidence="7" id="KW-1185">Reference proteome</keyword>
<dbReference type="EMBL" id="WBMS02000039">
    <property type="protein sequence ID" value="MWA05553.1"/>
    <property type="molecule type" value="Genomic_DNA"/>
</dbReference>
<evidence type="ECO:0000259" key="5">
    <source>
        <dbReference type="Pfam" id="PF00149"/>
    </source>
</evidence>
<dbReference type="CDD" id="cd00838">
    <property type="entry name" value="MPP_superfamily"/>
    <property type="match status" value="1"/>
</dbReference>
<feature type="domain" description="Calcineurin-like phosphoesterase" evidence="5">
    <location>
        <begin position="312"/>
        <end position="477"/>
    </location>
</feature>
<dbReference type="Pfam" id="PF00149">
    <property type="entry name" value="Metallophos"/>
    <property type="match status" value="1"/>
</dbReference>
<dbReference type="GO" id="GO:0008758">
    <property type="term" value="F:UDP-2,3-diacylglucosamine hydrolase activity"/>
    <property type="evidence" value="ECO:0007669"/>
    <property type="project" value="TreeGrafter"/>
</dbReference>
<feature type="transmembrane region" description="Helical" evidence="4">
    <location>
        <begin position="96"/>
        <end position="115"/>
    </location>
</feature>
<evidence type="ECO:0000256" key="3">
    <source>
        <dbReference type="SAM" id="MobiDB-lite"/>
    </source>
</evidence>
<dbReference type="GO" id="GO:0046872">
    <property type="term" value="F:metal ion binding"/>
    <property type="evidence" value="ECO:0007669"/>
    <property type="project" value="UniProtKB-KW"/>
</dbReference>
<evidence type="ECO:0000256" key="1">
    <source>
        <dbReference type="ARBA" id="ARBA00022723"/>
    </source>
</evidence>
<keyword evidence="4" id="KW-0812">Transmembrane</keyword>
<feature type="compositionally biased region" description="Pro residues" evidence="3">
    <location>
        <begin position="557"/>
        <end position="571"/>
    </location>
</feature>
<keyword evidence="2" id="KW-0378">Hydrolase</keyword>
<feature type="transmembrane region" description="Helical" evidence="4">
    <location>
        <begin position="199"/>
        <end position="219"/>
    </location>
</feature>
<name>A0A6I4MIN9_9ACTN</name>
<comment type="caution">
    <text evidence="6">The sequence shown here is derived from an EMBL/GenBank/DDBJ whole genome shotgun (WGS) entry which is preliminary data.</text>
</comment>
<feature type="compositionally biased region" description="Low complexity" evidence="3">
    <location>
        <begin position="572"/>
        <end position="586"/>
    </location>
</feature>
<proteinExistence type="predicted"/>
<dbReference type="Proteomes" id="UP000462055">
    <property type="component" value="Unassembled WGS sequence"/>
</dbReference>